<dbReference type="CDD" id="cd08249">
    <property type="entry name" value="enoyl_reductase_like"/>
    <property type="match status" value="1"/>
</dbReference>
<dbReference type="InterPro" id="IPR001077">
    <property type="entry name" value="COMT_C"/>
</dbReference>
<comment type="caution">
    <text evidence="9">The sequence shown here is derived from an EMBL/GenBank/DDBJ whole genome shotgun (WGS) entry which is preliminary data.</text>
</comment>
<dbReference type="STRING" id="2594813.A0A395MM95"/>
<dbReference type="AlphaFoldDB" id="A0A395MM95"/>
<dbReference type="GO" id="GO:0016651">
    <property type="term" value="F:oxidoreductase activity, acting on NAD(P)H"/>
    <property type="evidence" value="ECO:0007669"/>
    <property type="project" value="InterPro"/>
</dbReference>
<keyword evidence="7" id="KW-0560">Oxidoreductase</keyword>
<keyword evidence="4" id="KW-0949">S-adenosyl-L-methionine</keyword>
<dbReference type="InterPro" id="IPR020843">
    <property type="entry name" value="ER"/>
</dbReference>
<evidence type="ECO:0000256" key="1">
    <source>
        <dbReference type="ARBA" id="ARBA00008072"/>
    </source>
</evidence>
<organism evidence="9 10">
    <name type="scientific">Fusarium flagelliforme</name>
    <dbReference type="NCBI Taxonomy" id="2675880"/>
    <lineage>
        <taxon>Eukaryota</taxon>
        <taxon>Fungi</taxon>
        <taxon>Dikarya</taxon>
        <taxon>Ascomycota</taxon>
        <taxon>Pezizomycotina</taxon>
        <taxon>Sordariomycetes</taxon>
        <taxon>Hypocreomycetidae</taxon>
        <taxon>Hypocreales</taxon>
        <taxon>Nectriaceae</taxon>
        <taxon>Fusarium</taxon>
        <taxon>Fusarium incarnatum-equiseti species complex</taxon>
    </lineage>
</organism>
<evidence type="ECO:0000256" key="3">
    <source>
        <dbReference type="ARBA" id="ARBA00022679"/>
    </source>
</evidence>
<protein>
    <submittedName>
        <fullName evidence="9">Equisetin n-methyltransferase</fullName>
    </submittedName>
</protein>
<dbReference type="EMBL" id="PXXK01000193">
    <property type="protein sequence ID" value="RFN48897.1"/>
    <property type="molecule type" value="Genomic_DNA"/>
</dbReference>
<dbReference type="InterPro" id="IPR036390">
    <property type="entry name" value="WH_DNA-bd_sf"/>
</dbReference>
<dbReference type="InterPro" id="IPR013154">
    <property type="entry name" value="ADH-like_N"/>
</dbReference>
<dbReference type="PANTHER" id="PTHR45348">
    <property type="entry name" value="HYPOTHETICAL OXIDOREDUCTASE (EUROFUNG)"/>
    <property type="match status" value="1"/>
</dbReference>
<evidence type="ECO:0000256" key="7">
    <source>
        <dbReference type="ARBA" id="ARBA00023002"/>
    </source>
</evidence>
<dbReference type="SUPFAM" id="SSF46785">
    <property type="entry name" value="Winged helix' DNA-binding domain"/>
    <property type="match status" value="1"/>
</dbReference>
<comment type="similarity">
    <text evidence="1">Belongs to the zinc-containing alcohol dehydrogenase family.</text>
</comment>
<reference evidence="9 10" key="1">
    <citation type="journal article" date="2018" name="PLoS Pathog.">
        <title>Evolution of structural diversity of trichothecenes, a family of toxins produced by plant pathogenic and entomopathogenic fungi.</title>
        <authorList>
            <person name="Proctor R.H."/>
            <person name="McCormick S.P."/>
            <person name="Kim H.S."/>
            <person name="Cardoza R.E."/>
            <person name="Stanley A.M."/>
            <person name="Lindo L."/>
            <person name="Kelly A."/>
            <person name="Brown D.W."/>
            <person name="Lee T."/>
            <person name="Vaughan M.M."/>
            <person name="Alexander N.J."/>
            <person name="Busman M."/>
            <person name="Gutierrez S."/>
        </authorList>
    </citation>
    <scope>NUCLEOTIDE SEQUENCE [LARGE SCALE GENOMIC DNA]</scope>
    <source>
        <strain evidence="9 10">NRRL 13405</strain>
    </source>
</reference>
<keyword evidence="2 9" id="KW-0489">Methyltransferase</keyword>
<evidence type="ECO:0000313" key="10">
    <source>
        <dbReference type="Proteomes" id="UP000265631"/>
    </source>
</evidence>
<dbReference type="InterPro" id="IPR016461">
    <property type="entry name" value="COMT-like"/>
</dbReference>
<dbReference type="InterPro" id="IPR029063">
    <property type="entry name" value="SAM-dependent_MTases_sf"/>
</dbReference>
<evidence type="ECO:0000259" key="8">
    <source>
        <dbReference type="SMART" id="SM00829"/>
    </source>
</evidence>
<dbReference type="GO" id="GO:0032259">
    <property type="term" value="P:methylation"/>
    <property type="evidence" value="ECO:0007669"/>
    <property type="project" value="UniProtKB-KW"/>
</dbReference>
<gene>
    <name evidence="9" type="ORF">FIE12Z_6952</name>
</gene>
<keyword evidence="3 9" id="KW-0808">Transferase</keyword>
<dbReference type="SUPFAM" id="SSF51735">
    <property type="entry name" value="NAD(P)-binding Rossmann-fold domains"/>
    <property type="match status" value="1"/>
</dbReference>
<dbReference type="Gene3D" id="1.10.10.10">
    <property type="entry name" value="Winged helix-like DNA-binding domain superfamily/Winged helix DNA-binding domain"/>
    <property type="match status" value="1"/>
</dbReference>
<proteinExistence type="inferred from homology"/>
<dbReference type="Proteomes" id="UP000265631">
    <property type="component" value="Unassembled WGS sequence"/>
</dbReference>
<dbReference type="InterPro" id="IPR047122">
    <property type="entry name" value="Trans-enoyl_RdTase-like"/>
</dbReference>
<feature type="domain" description="Enoyl reductase (ER)" evidence="8">
    <location>
        <begin position="12"/>
        <end position="303"/>
    </location>
</feature>
<evidence type="ECO:0000256" key="6">
    <source>
        <dbReference type="ARBA" id="ARBA00022857"/>
    </source>
</evidence>
<dbReference type="PROSITE" id="PS51683">
    <property type="entry name" value="SAM_OMT_II"/>
    <property type="match status" value="1"/>
</dbReference>
<evidence type="ECO:0000313" key="9">
    <source>
        <dbReference type="EMBL" id="RFN48897.1"/>
    </source>
</evidence>
<keyword evidence="5" id="KW-0547">Nucleotide-binding</keyword>
<dbReference type="SMART" id="SM00829">
    <property type="entry name" value="PKS_ER"/>
    <property type="match status" value="1"/>
</dbReference>
<keyword evidence="6" id="KW-0521">NADP</keyword>
<dbReference type="Pfam" id="PF08240">
    <property type="entry name" value="ADH_N"/>
    <property type="match status" value="1"/>
</dbReference>
<sequence length="601" mass="65393">MVQRQQTALVGTDDGGIRLSSTETIPNITGDSVLIKTKAVSVNPVDTKMIGPYVTPGAVAGFDFAGVVEMVGPDATKCDIRVGDRWVFAEYTAAVEWILLKIPPSLSFEEGASLGISFMTTGLALFKSLGLPGNPLSPATEKLPVLVYGGSSATGTAAIQLVKLAGFAPITTCSPRNFDLVKSYGASAVFDYNDPDCIPDIKKHTKNNIRPHAIVVREGGLEKVLDGIEDIRAKKISGKKLVFTLFQSCYPEAETPVHGYFYPMVELAVVRVFVQHQIFDAIADDGTSIEELATKTGMELNLLERLSNFLIASKVLSSPKPGFIGLSSETKMFQQRRVKLFYSHIFDVFMGSAVKWPQYLQNNGLAELQKSNRSPFGLGAGYPDKSFYDVLEMMPERAQAFNSTMAIGLGDMPITGIYDFSWVAAYAGTDPERTPMVDVGGGKGQAIKVIIEETPSIPASACVLQDLPNVIKDVPEEEGILNQVQKVGSSFFDKQPTKGALVYYIRRVLNDWPDDECVTILKNIREACASDSRLLISENLLPDEPSVSLAAADLWMMNLAGKRRNVRMFNDLASRSGFEISSIAKDKTSNSAVIEILPVQI</sequence>
<keyword evidence="10" id="KW-1185">Reference proteome</keyword>
<dbReference type="Gene3D" id="3.90.180.10">
    <property type="entry name" value="Medium-chain alcohol dehydrogenases, catalytic domain"/>
    <property type="match status" value="1"/>
</dbReference>
<dbReference type="Gene3D" id="3.40.50.150">
    <property type="entry name" value="Vaccinia Virus protein VP39"/>
    <property type="match status" value="1"/>
</dbReference>
<dbReference type="GO" id="GO:0008171">
    <property type="term" value="F:O-methyltransferase activity"/>
    <property type="evidence" value="ECO:0007669"/>
    <property type="project" value="InterPro"/>
</dbReference>
<dbReference type="InterPro" id="IPR036388">
    <property type="entry name" value="WH-like_DNA-bd_sf"/>
</dbReference>
<dbReference type="SUPFAM" id="SSF50129">
    <property type="entry name" value="GroES-like"/>
    <property type="match status" value="1"/>
</dbReference>
<evidence type="ECO:0000256" key="5">
    <source>
        <dbReference type="ARBA" id="ARBA00022741"/>
    </source>
</evidence>
<accession>A0A395MM95</accession>
<evidence type="ECO:0000256" key="4">
    <source>
        <dbReference type="ARBA" id="ARBA00022691"/>
    </source>
</evidence>
<evidence type="ECO:0000256" key="2">
    <source>
        <dbReference type="ARBA" id="ARBA00022603"/>
    </source>
</evidence>
<dbReference type="PANTHER" id="PTHR45348:SF1">
    <property type="entry name" value="TRANS-ENOYL REDUCTASE STHE"/>
    <property type="match status" value="1"/>
</dbReference>
<dbReference type="Gene3D" id="3.40.50.720">
    <property type="entry name" value="NAD(P)-binding Rossmann-like Domain"/>
    <property type="match status" value="1"/>
</dbReference>
<dbReference type="SUPFAM" id="SSF53335">
    <property type="entry name" value="S-adenosyl-L-methionine-dependent methyltransferases"/>
    <property type="match status" value="1"/>
</dbReference>
<dbReference type="InterPro" id="IPR011032">
    <property type="entry name" value="GroES-like_sf"/>
</dbReference>
<name>A0A395MM95_9HYPO</name>
<dbReference type="InterPro" id="IPR036291">
    <property type="entry name" value="NAD(P)-bd_dom_sf"/>
</dbReference>
<dbReference type="Pfam" id="PF00891">
    <property type="entry name" value="Methyltransf_2"/>
    <property type="match status" value="1"/>
</dbReference>